<reference evidence="2 3" key="1">
    <citation type="journal article" date="2014" name="PLoS Genet.">
        <title>Phylogenetically driven sequencing of extremely halophilic archaea reveals strategies for static and dynamic osmo-response.</title>
        <authorList>
            <person name="Becker E.A."/>
            <person name="Seitzer P.M."/>
            <person name="Tritt A."/>
            <person name="Larsen D."/>
            <person name="Krusor M."/>
            <person name="Yao A.I."/>
            <person name="Wu D."/>
            <person name="Madern D."/>
            <person name="Eisen J.A."/>
            <person name="Darling A.E."/>
            <person name="Facciotti M.T."/>
        </authorList>
    </citation>
    <scope>NUCLEOTIDE SEQUENCE [LARGE SCALE GENOMIC DNA]</scope>
    <source>
        <strain evidence="2 3">GA33</strain>
    </source>
</reference>
<keyword evidence="1" id="KW-0812">Transmembrane</keyword>
<keyword evidence="3" id="KW-1185">Reference proteome</keyword>
<feature type="transmembrane region" description="Helical" evidence="1">
    <location>
        <begin position="123"/>
        <end position="139"/>
    </location>
</feature>
<name>L9VGY0_9EURY</name>
<organism evidence="2 3">
    <name type="scientific">Natronorubrum tibetense GA33</name>
    <dbReference type="NCBI Taxonomy" id="1114856"/>
    <lineage>
        <taxon>Archaea</taxon>
        <taxon>Methanobacteriati</taxon>
        <taxon>Methanobacteriota</taxon>
        <taxon>Stenosarchaea group</taxon>
        <taxon>Halobacteria</taxon>
        <taxon>Halobacteriales</taxon>
        <taxon>Natrialbaceae</taxon>
        <taxon>Natronorubrum</taxon>
    </lineage>
</organism>
<sequence>MQYPQEPEADHKGLAEFWEKVDLVFYLAIIAVVTPTVTRMVSAAWQSDGLIRTAVVTFEELAGISHGEFVLFGLGAYAGLVALLLLDDIKRIQGVLLAVASAISVTVFRSNGVLYPLYPVENAPVIAAGFAASFLLAGGRRLRSNNPPYEFRAVTTALFWVVAGIVTIGFVDHHLVYTSGEALVDGHMQVAAINQVRFVGEGLFTDFIAASVLVTGAYLFTGYKAQRDVFVVGVQRAGKTMLAAALNIAADESARNTRLSPSGPLSALVGSLRGGEDEDGFGGDGYTGPTEKGEYHLHQFRTRAGELFKEYIQVDVLDYAGEYVDENLVEYVKAFAPDSRLSLQWLVYTYESVRGLPDLPEKAEGLDSDEIQRVMAKQIVHSDTLCVIVDAGSLVPEVPYGEGDYDTQDDLASYLDTYVQLIRHLDQSMLDEKEVVLVVTKADYLYQLYRTVDTRLPFFDWVNYHLLESLEGREKLGALVNQAQVDRVYPVYYDLDHDASLAEGEPVPERPIDVNGAQSLLQRIKGDA</sequence>
<gene>
    <name evidence="2" type="ORF">C496_23426</name>
</gene>
<evidence type="ECO:0000256" key="1">
    <source>
        <dbReference type="SAM" id="Phobius"/>
    </source>
</evidence>
<feature type="transmembrane region" description="Helical" evidence="1">
    <location>
        <begin position="95"/>
        <end position="117"/>
    </location>
</feature>
<dbReference type="RefSeq" id="WP_006092999.1">
    <property type="nucleotide sequence ID" value="NZ_AOHW01000056.1"/>
</dbReference>
<keyword evidence="1" id="KW-1133">Transmembrane helix</keyword>
<evidence type="ECO:0000313" key="3">
    <source>
        <dbReference type="Proteomes" id="UP000011599"/>
    </source>
</evidence>
<evidence type="ECO:0000313" key="2">
    <source>
        <dbReference type="EMBL" id="ELY35578.1"/>
    </source>
</evidence>
<keyword evidence="1" id="KW-0472">Membrane</keyword>
<proteinExistence type="predicted"/>
<feature type="transmembrane region" description="Helical" evidence="1">
    <location>
        <begin position="151"/>
        <end position="171"/>
    </location>
</feature>
<feature type="transmembrane region" description="Helical" evidence="1">
    <location>
        <begin position="65"/>
        <end position="86"/>
    </location>
</feature>
<protein>
    <submittedName>
        <fullName evidence="2">Uncharacterized protein</fullName>
    </submittedName>
</protein>
<accession>L9VGY0</accession>
<dbReference type="Proteomes" id="UP000011599">
    <property type="component" value="Unassembled WGS sequence"/>
</dbReference>
<comment type="caution">
    <text evidence="2">The sequence shown here is derived from an EMBL/GenBank/DDBJ whole genome shotgun (WGS) entry which is preliminary data.</text>
</comment>
<feature type="transmembrane region" description="Helical" evidence="1">
    <location>
        <begin position="203"/>
        <end position="220"/>
    </location>
</feature>
<dbReference type="EMBL" id="AOHW01000056">
    <property type="protein sequence ID" value="ELY35578.1"/>
    <property type="molecule type" value="Genomic_DNA"/>
</dbReference>
<dbReference type="AlphaFoldDB" id="L9VGY0"/>
<feature type="transmembrane region" description="Helical" evidence="1">
    <location>
        <begin position="23"/>
        <end position="45"/>
    </location>
</feature>
<dbReference type="PATRIC" id="fig|1114856.3.peg.4834"/>
<dbReference type="eggNOG" id="arCOG06794">
    <property type="taxonomic scope" value="Archaea"/>
</dbReference>